<feature type="signal peptide" evidence="2">
    <location>
        <begin position="1"/>
        <end position="23"/>
    </location>
</feature>
<dbReference type="AlphaFoldDB" id="A0A975ASX4"/>
<reference evidence="4 5" key="1">
    <citation type="submission" date="2021-03" db="EMBL/GenBank/DDBJ databases">
        <title>Lysobacter sp. nov. isolated from soil of gangwondo yeongwol, south Korea.</title>
        <authorList>
            <person name="Kim K.R."/>
            <person name="Kim K.H."/>
            <person name="Jeon C.O."/>
        </authorList>
    </citation>
    <scope>NUCLEOTIDE SEQUENCE [LARGE SCALE GENOMIC DNA]</scope>
    <source>
        <strain evidence="4 5">R19</strain>
    </source>
</reference>
<keyword evidence="2" id="KW-0732">Signal</keyword>
<keyword evidence="5" id="KW-1185">Reference proteome</keyword>
<dbReference type="InterPro" id="IPR039448">
    <property type="entry name" value="Beta_helix"/>
</dbReference>
<protein>
    <submittedName>
        <fullName evidence="4">Right-handed parallel beta-helix repeat-containing protein</fullName>
    </submittedName>
</protein>
<dbReference type="EMBL" id="CP071518">
    <property type="protein sequence ID" value="QSX79222.1"/>
    <property type="molecule type" value="Genomic_DNA"/>
</dbReference>
<evidence type="ECO:0000256" key="1">
    <source>
        <dbReference type="SAM" id="MobiDB-lite"/>
    </source>
</evidence>
<feature type="compositionally biased region" description="Gly residues" evidence="1">
    <location>
        <begin position="195"/>
        <end position="207"/>
    </location>
</feature>
<sequence>MLRLTAILLLAALSALAAPAARAAQGYDNCTGFIDALPATISTPGTWCLRGHKYTSITGGHALMIDGDNVTIDCNHFRLSGLGAGATSNAFGITVNAGRSGAVIRRCRVQGFNTGMLVLGEGGRVEDNAIDMSLVTGLQVSTGGDNLIRRNIITDTGGYIGAAFAYGIYADSGVGNQFVDNTIRGIEAAGTADGVRGGPADVGGRGGSRQPHQRPGARRHLRRQRHRLHGRGGTRQRRHAERADAGLRHHRQPDPVPGQHEPGLRGRHRQLHPWPERTRASRSLRASRGRGITPAAGRDASVVGRATPAPPRMRRHDVWTWISPSAPASLGGTGPARAGRAALGHHPVSPLRSFPCACTPSFCSFSRPPGRRLRSRPRVNIWRPPAGKVRTTASTIRRW</sequence>
<dbReference type="SUPFAM" id="SSF51126">
    <property type="entry name" value="Pectin lyase-like"/>
    <property type="match status" value="1"/>
</dbReference>
<dbReference type="Gene3D" id="2.160.20.10">
    <property type="entry name" value="Single-stranded right-handed beta-helix, Pectin lyase-like"/>
    <property type="match status" value="1"/>
</dbReference>
<dbReference type="Pfam" id="PF13229">
    <property type="entry name" value="Beta_helix"/>
    <property type="match status" value="1"/>
</dbReference>
<evidence type="ECO:0000256" key="2">
    <source>
        <dbReference type="SAM" id="SignalP"/>
    </source>
</evidence>
<evidence type="ECO:0000259" key="3">
    <source>
        <dbReference type="Pfam" id="PF13229"/>
    </source>
</evidence>
<organism evidence="4 5">
    <name type="scientific">Agrilutibacter solisilvae</name>
    <dbReference type="NCBI Taxonomy" id="2763317"/>
    <lineage>
        <taxon>Bacteria</taxon>
        <taxon>Pseudomonadati</taxon>
        <taxon>Pseudomonadota</taxon>
        <taxon>Gammaproteobacteria</taxon>
        <taxon>Lysobacterales</taxon>
        <taxon>Lysobacteraceae</taxon>
        <taxon>Agrilutibacter</taxon>
    </lineage>
</organism>
<name>A0A975ASX4_9GAMM</name>
<proteinExistence type="predicted"/>
<dbReference type="InterPro" id="IPR012334">
    <property type="entry name" value="Pectin_lyas_fold"/>
</dbReference>
<feature type="domain" description="Right handed beta helix" evidence="3">
    <location>
        <begin position="55"/>
        <end position="190"/>
    </location>
</feature>
<dbReference type="InterPro" id="IPR011050">
    <property type="entry name" value="Pectin_lyase_fold/virulence"/>
</dbReference>
<dbReference type="KEGG" id="lsf:I8J32_004855"/>
<evidence type="ECO:0000313" key="4">
    <source>
        <dbReference type="EMBL" id="QSX79222.1"/>
    </source>
</evidence>
<feature type="compositionally biased region" description="Basic residues" evidence="1">
    <location>
        <begin position="211"/>
        <end position="240"/>
    </location>
</feature>
<evidence type="ECO:0000313" key="5">
    <source>
        <dbReference type="Proteomes" id="UP000639274"/>
    </source>
</evidence>
<feature type="chain" id="PRO_5038137984" evidence="2">
    <location>
        <begin position="24"/>
        <end position="399"/>
    </location>
</feature>
<gene>
    <name evidence="4" type="ORF">I8J32_004855</name>
</gene>
<accession>A0A975ASX4</accession>
<dbReference type="RefSeq" id="WP_207526796.1">
    <property type="nucleotide sequence ID" value="NZ_CP071518.1"/>
</dbReference>
<feature type="region of interest" description="Disordered" evidence="1">
    <location>
        <begin position="190"/>
        <end position="311"/>
    </location>
</feature>
<dbReference type="Proteomes" id="UP000639274">
    <property type="component" value="Chromosome"/>
</dbReference>